<dbReference type="EMBL" id="CP003065">
    <property type="protein sequence ID" value="AEV70549.1"/>
    <property type="molecule type" value="Genomic_DNA"/>
</dbReference>
<keyword evidence="1" id="KW-1133">Transmembrane helix</keyword>
<reference evidence="4" key="1">
    <citation type="submission" date="2011-12" db="EMBL/GenBank/DDBJ databases">
        <title>Complete sequence of Clostridium clariflavum DSM 19732.</title>
        <authorList>
            <consortium name="US DOE Joint Genome Institute"/>
            <person name="Lucas S."/>
            <person name="Han J."/>
            <person name="Lapidus A."/>
            <person name="Cheng J.-F."/>
            <person name="Goodwin L."/>
            <person name="Pitluck S."/>
            <person name="Peters L."/>
            <person name="Teshima H."/>
            <person name="Detter J.C."/>
            <person name="Han C."/>
            <person name="Tapia R."/>
            <person name="Land M."/>
            <person name="Hauser L."/>
            <person name="Kyrpides N."/>
            <person name="Ivanova N."/>
            <person name="Pagani I."/>
            <person name="Kitzmiller T."/>
            <person name="Lynd L."/>
            <person name="Izquierdo J."/>
            <person name="Woyke T."/>
        </authorList>
    </citation>
    <scope>NUCLEOTIDE SEQUENCE [LARGE SCALE GENOMIC DNA]</scope>
    <source>
        <strain evidence="4">DSM 19732 / NBRC 101661 / EBR45</strain>
    </source>
</reference>
<dbReference type="eggNOG" id="COG3170">
    <property type="taxonomic scope" value="Bacteria"/>
</dbReference>
<keyword evidence="4" id="KW-1185">Reference proteome</keyword>
<dbReference type="KEGG" id="ccl:Clocl_4115"/>
<evidence type="ECO:0000259" key="2">
    <source>
        <dbReference type="Pfam" id="PF12671"/>
    </source>
</evidence>
<feature type="transmembrane region" description="Helical" evidence="1">
    <location>
        <begin position="12"/>
        <end position="28"/>
    </location>
</feature>
<dbReference type="PANTHER" id="PTHR40032">
    <property type="entry name" value="EXPORTED PROTEIN-RELATED"/>
    <property type="match status" value="1"/>
</dbReference>
<dbReference type="RefSeq" id="WP_014257045.1">
    <property type="nucleotide sequence ID" value="NC_016627.1"/>
</dbReference>
<dbReference type="AlphaFoldDB" id="G8LTN9"/>
<dbReference type="PANTHER" id="PTHR40032:SF1">
    <property type="entry name" value="EXPORTED PROTEIN"/>
    <property type="match status" value="1"/>
</dbReference>
<protein>
    <recommendedName>
        <fullName evidence="2">Putative amidase domain-containing protein</fullName>
    </recommendedName>
</protein>
<dbReference type="HOGENOM" id="CLU_046705_0_0_9"/>
<accession>G8LTN9</accession>
<name>G8LTN9_ACECE</name>
<dbReference type="Proteomes" id="UP000005435">
    <property type="component" value="Chromosome"/>
</dbReference>
<sequence length="368" mass="42989" precursor="true">MLSLLKFKRSKFVFTIFILVLTINIFFYKDSPILTSAHINEDNIKIIEELLSTRNNALLQGNPEDIQVLYDRSTKLGTWAYEHELKKMKYLHNWAEKQGIIFSNIKSIFKIRSVKESSDTASYNFICSTEYSYVYENEPQTENFFRIGTYHSLKLQKSSDKWLIVKEWYTDPFADSLELEDLKKEEFREFILSSKPRDFSNLNQRRISAVEYADRYCGAAADEEFGFSYNKKYRDYNPLGGDCANFASQILFEGGKFKKNRTWNYTKDGSKAWVNAQAFKDYMLNSGRASLIAKGTYNQVFKASFKLLPGDFVAYEKKGKVTHISVVTGSDSKGYTLVNCHNTDRYRVPWDLGWSNKNIKFWLVRVHY</sequence>
<feature type="domain" description="Putative amidase" evidence="2">
    <location>
        <begin position="204"/>
        <end position="363"/>
    </location>
</feature>
<reference evidence="3 4" key="2">
    <citation type="journal article" date="2012" name="Stand. Genomic Sci.">
        <title>Complete Genome Sequence of Clostridium clariflavum DSM 19732.</title>
        <authorList>
            <person name="Izquierdo J.A."/>
            <person name="Goodwin L."/>
            <person name="Davenport K.W."/>
            <person name="Teshima H."/>
            <person name="Bruce D."/>
            <person name="Detter C."/>
            <person name="Tapia R."/>
            <person name="Han S."/>
            <person name="Land M."/>
            <person name="Hauser L."/>
            <person name="Jeffries C.D."/>
            <person name="Han J."/>
            <person name="Pitluck S."/>
            <person name="Nolan M."/>
            <person name="Chen A."/>
            <person name="Huntemann M."/>
            <person name="Mavromatis K."/>
            <person name="Mikhailova N."/>
            <person name="Liolios K."/>
            <person name="Woyke T."/>
            <person name="Lynd L.R."/>
        </authorList>
    </citation>
    <scope>NUCLEOTIDE SEQUENCE [LARGE SCALE GENOMIC DNA]</scope>
    <source>
        <strain evidence="4">DSM 19732 / NBRC 101661 / EBR45</strain>
    </source>
</reference>
<keyword evidence="1" id="KW-0472">Membrane</keyword>
<dbReference type="Pfam" id="PF12671">
    <property type="entry name" value="Amidase_6"/>
    <property type="match status" value="1"/>
</dbReference>
<dbReference type="OrthoDB" id="2194542at2"/>
<dbReference type="InterPro" id="IPR024301">
    <property type="entry name" value="Amidase_6"/>
</dbReference>
<evidence type="ECO:0000313" key="4">
    <source>
        <dbReference type="Proteomes" id="UP000005435"/>
    </source>
</evidence>
<evidence type="ECO:0000313" key="3">
    <source>
        <dbReference type="EMBL" id="AEV70549.1"/>
    </source>
</evidence>
<proteinExistence type="predicted"/>
<dbReference type="STRING" id="720554.Clocl_4115"/>
<evidence type="ECO:0000256" key="1">
    <source>
        <dbReference type="SAM" id="Phobius"/>
    </source>
</evidence>
<organism evidence="3 4">
    <name type="scientific">Acetivibrio clariflavus (strain DSM 19732 / NBRC 101661 / EBR45)</name>
    <name type="common">Clostridium clariflavum</name>
    <dbReference type="NCBI Taxonomy" id="720554"/>
    <lineage>
        <taxon>Bacteria</taxon>
        <taxon>Bacillati</taxon>
        <taxon>Bacillota</taxon>
        <taxon>Clostridia</taxon>
        <taxon>Eubacteriales</taxon>
        <taxon>Oscillospiraceae</taxon>
        <taxon>Acetivibrio</taxon>
    </lineage>
</organism>
<gene>
    <name evidence="3" type="ordered locus">Clocl_4115</name>
</gene>
<keyword evidence="1" id="KW-0812">Transmembrane</keyword>